<comment type="similarity">
    <text evidence="1">Belongs to the leucine-binding protein family.</text>
</comment>
<protein>
    <submittedName>
        <fullName evidence="6">Amino acid ABC transporter substrate-binding protein</fullName>
    </submittedName>
</protein>
<dbReference type="PANTHER" id="PTHR30483:SF6">
    <property type="entry name" value="PERIPLASMIC BINDING PROTEIN OF ABC TRANSPORTER FOR NATURAL AMINO ACIDS"/>
    <property type="match status" value="1"/>
</dbReference>
<feature type="chain" id="PRO_5037258452" evidence="4">
    <location>
        <begin position="31"/>
        <end position="405"/>
    </location>
</feature>
<dbReference type="InterPro" id="IPR051010">
    <property type="entry name" value="BCAA_transport"/>
</dbReference>
<evidence type="ECO:0000259" key="5">
    <source>
        <dbReference type="Pfam" id="PF13458"/>
    </source>
</evidence>
<dbReference type="InterPro" id="IPR028082">
    <property type="entry name" value="Peripla_BP_I"/>
</dbReference>
<dbReference type="Pfam" id="PF13458">
    <property type="entry name" value="Peripla_BP_6"/>
    <property type="match status" value="1"/>
</dbReference>
<keyword evidence="3" id="KW-0029">Amino-acid transport</keyword>
<accession>A0A939EF76</accession>
<comment type="caution">
    <text evidence="6">The sequence shown here is derived from an EMBL/GenBank/DDBJ whole genome shotgun (WGS) entry which is preliminary data.</text>
</comment>
<keyword evidence="3" id="KW-0813">Transport</keyword>
<dbReference type="GO" id="GO:0006865">
    <property type="term" value="P:amino acid transport"/>
    <property type="evidence" value="ECO:0007669"/>
    <property type="project" value="UniProtKB-KW"/>
</dbReference>
<dbReference type="SUPFAM" id="SSF53822">
    <property type="entry name" value="Periplasmic binding protein-like I"/>
    <property type="match status" value="1"/>
</dbReference>
<keyword evidence="2 4" id="KW-0732">Signal</keyword>
<dbReference type="Proteomes" id="UP000664096">
    <property type="component" value="Unassembled WGS sequence"/>
</dbReference>
<feature type="domain" description="Leucine-binding protein" evidence="5">
    <location>
        <begin position="34"/>
        <end position="382"/>
    </location>
</feature>
<sequence>MTKISRRAALRALRCGLMATATLSAGFASAEGETVKIGYAVARTGANATGAGITTIPNYELWVKTVNDAGGLTMPDGSKRKIEVIEYDNRSSNGDLVRSIERLASQDKVDLILPPWSTGANLAVAPLFAKYGYPQLAVTAVTDKAPDFVKRWDRSFWMLGGGHDYANGLVELLSAALEEGKINNKVAVVSVADGFGIDLIKAARPAFKEAGFELVYDETYPLGTSDFAAIMSEVQNSEADSFVAFSYPPGSFGMTKTAQSIGYNPKVFYISVGGAFPIYPGIANGKPDGVMAIGGVDADSSAIKDYFASHTDSVGNPPDSWASAITYASLEMLEQAVGRAGLDHEALSKELSTGTFDTVVGEVKLEDNQLRDLFWVGQWQDGAFRAVSPAGKQGASAAVIPKPEW</sequence>
<evidence type="ECO:0000256" key="2">
    <source>
        <dbReference type="ARBA" id="ARBA00022729"/>
    </source>
</evidence>
<dbReference type="RefSeq" id="WP_207141885.1">
    <property type="nucleotide sequence ID" value="NZ_JAEKJZ010000003.1"/>
</dbReference>
<dbReference type="AlphaFoldDB" id="A0A939EF76"/>
<dbReference type="InterPro" id="IPR028081">
    <property type="entry name" value="Leu-bd"/>
</dbReference>
<evidence type="ECO:0000256" key="1">
    <source>
        <dbReference type="ARBA" id="ARBA00010062"/>
    </source>
</evidence>
<dbReference type="CDD" id="cd06338">
    <property type="entry name" value="PBP1_ABC_ligand_binding-like"/>
    <property type="match status" value="1"/>
</dbReference>
<dbReference type="Gene3D" id="3.40.50.2300">
    <property type="match status" value="2"/>
</dbReference>
<evidence type="ECO:0000256" key="4">
    <source>
        <dbReference type="SAM" id="SignalP"/>
    </source>
</evidence>
<dbReference type="EMBL" id="JAEKJZ010000003">
    <property type="protein sequence ID" value="MBN9672050.1"/>
    <property type="molecule type" value="Genomic_DNA"/>
</dbReference>
<organism evidence="6 7">
    <name type="scientific">Roseibium aggregatum</name>
    <dbReference type="NCBI Taxonomy" id="187304"/>
    <lineage>
        <taxon>Bacteria</taxon>
        <taxon>Pseudomonadati</taxon>
        <taxon>Pseudomonadota</taxon>
        <taxon>Alphaproteobacteria</taxon>
        <taxon>Hyphomicrobiales</taxon>
        <taxon>Stappiaceae</taxon>
        <taxon>Roseibium</taxon>
    </lineage>
</organism>
<evidence type="ECO:0000256" key="3">
    <source>
        <dbReference type="ARBA" id="ARBA00022970"/>
    </source>
</evidence>
<reference evidence="6" key="1">
    <citation type="submission" date="2020-12" db="EMBL/GenBank/DDBJ databases">
        <title>Oil enriched cultivation method for isolating marine PHA-producing bacteria.</title>
        <authorList>
            <person name="Zheng W."/>
            <person name="Yu S."/>
            <person name="Huang Y."/>
        </authorList>
    </citation>
    <scope>NUCLEOTIDE SEQUENCE</scope>
    <source>
        <strain evidence="6">SY-2-12</strain>
    </source>
</reference>
<gene>
    <name evidence="6" type="ORF">JF539_16990</name>
</gene>
<proteinExistence type="inferred from homology"/>
<evidence type="ECO:0000313" key="6">
    <source>
        <dbReference type="EMBL" id="MBN9672050.1"/>
    </source>
</evidence>
<name>A0A939EF76_9HYPH</name>
<evidence type="ECO:0000313" key="7">
    <source>
        <dbReference type="Proteomes" id="UP000664096"/>
    </source>
</evidence>
<dbReference type="PANTHER" id="PTHR30483">
    <property type="entry name" value="LEUCINE-SPECIFIC-BINDING PROTEIN"/>
    <property type="match status" value="1"/>
</dbReference>
<feature type="signal peptide" evidence="4">
    <location>
        <begin position="1"/>
        <end position="30"/>
    </location>
</feature>